<protein>
    <recommendedName>
        <fullName evidence="1">N-acetyltransferase domain-containing protein</fullName>
    </recommendedName>
</protein>
<sequence>MSASTALPASQVLIRRMGLADLEFVVDEHLAHFPDNVFGQMGRRFLTEYYRTFLDGPHAEAVVTVAEGSRVGYLVGILDVREHRRLVRKFHSRRLAWHATAALARRPRMAAGLVRRRISVRLTALRSRAGANGNGSEAIAVLSHVAVRAEARGLGLGTSMILQFVERAQNSGAQTVSVATRAGTAGAGELYRQLGWKLTRERDTFDGRRIELYDLDVTAVR</sequence>
<dbReference type="PROSITE" id="PS51186">
    <property type="entry name" value="GNAT"/>
    <property type="match status" value="1"/>
</dbReference>
<proteinExistence type="predicted"/>
<evidence type="ECO:0000259" key="1">
    <source>
        <dbReference type="PROSITE" id="PS51186"/>
    </source>
</evidence>
<evidence type="ECO:0000313" key="2">
    <source>
        <dbReference type="EMBL" id="GHE19182.1"/>
    </source>
</evidence>
<gene>
    <name evidence="2" type="ORF">GCM10011376_37920</name>
</gene>
<dbReference type="Gene3D" id="3.40.630.30">
    <property type="match status" value="1"/>
</dbReference>
<keyword evidence="3" id="KW-1185">Reference proteome</keyword>
<reference evidence="3" key="1">
    <citation type="journal article" date="2019" name="Int. J. Syst. Evol. Microbiol.">
        <title>The Global Catalogue of Microorganisms (GCM) 10K type strain sequencing project: providing services to taxonomists for standard genome sequencing and annotation.</title>
        <authorList>
            <consortium name="The Broad Institute Genomics Platform"/>
            <consortium name="The Broad Institute Genome Sequencing Center for Infectious Disease"/>
            <person name="Wu L."/>
            <person name="Ma J."/>
        </authorList>
    </citation>
    <scope>NUCLEOTIDE SEQUENCE [LARGE SCALE GENOMIC DNA]</scope>
    <source>
        <strain evidence="3">CGMCC 1.12791</strain>
    </source>
</reference>
<organism evidence="2 3">
    <name type="scientific">Nocardioides flavus</name>
    <name type="common">ex Wang et al. 2016</name>
    <dbReference type="NCBI Taxonomy" id="2058780"/>
    <lineage>
        <taxon>Bacteria</taxon>
        <taxon>Bacillati</taxon>
        <taxon>Actinomycetota</taxon>
        <taxon>Actinomycetes</taxon>
        <taxon>Propionibacteriales</taxon>
        <taxon>Nocardioidaceae</taxon>
        <taxon>Nocardioides</taxon>
    </lineage>
</organism>
<dbReference type="InterPro" id="IPR016181">
    <property type="entry name" value="Acyl_CoA_acyltransferase"/>
</dbReference>
<dbReference type="SUPFAM" id="SSF55729">
    <property type="entry name" value="Acyl-CoA N-acyltransferases (Nat)"/>
    <property type="match status" value="1"/>
</dbReference>
<evidence type="ECO:0000313" key="3">
    <source>
        <dbReference type="Proteomes" id="UP000597341"/>
    </source>
</evidence>
<dbReference type="RefSeq" id="WP_191281059.1">
    <property type="nucleotide sequence ID" value="NZ_BNAD01000019.1"/>
</dbReference>
<feature type="domain" description="N-acetyltransferase" evidence="1">
    <location>
        <begin position="12"/>
        <end position="221"/>
    </location>
</feature>
<comment type="caution">
    <text evidence="2">The sequence shown here is derived from an EMBL/GenBank/DDBJ whole genome shotgun (WGS) entry which is preliminary data.</text>
</comment>
<dbReference type="Proteomes" id="UP000597341">
    <property type="component" value="Unassembled WGS sequence"/>
</dbReference>
<dbReference type="Pfam" id="PF00583">
    <property type="entry name" value="Acetyltransf_1"/>
    <property type="match status" value="1"/>
</dbReference>
<dbReference type="EMBL" id="BNAD01000019">
    <property type="protein sequence ID" value="GHE19182.1"/>
    <property type="molecule type" value="Genomic_DNA"/>
</dbReference>
<accession>A0ABQ3HNE2</accession>
<dbReference type="InterPro" id="IPR000182">
    <property type="entry name" value="GNAT_dom"/>
</dbReference>
<name>A0ABQ3HNE2_9ACTN</name>